<dbReference type="GO" id="GO:0061632">
    <property type="term" value="F:RNA lariat debranching enzyme activator activity"/>
    <property type="evidence" value="ECO:0007669"/>
    <property type="project" value="TreeGrafter"/>
</dbReference>
<dbReference type="PROSITE" id="PS51873">
    <property type="entry name" value="TRIAD"/>
    <property type="match status" value="1"/>
</dbReference>
<dbReference type="PANTHER" id="PTHR12072">
    <property type="entry name" value="CWF19, CELL CYCLE CONTROL PROTEIN"/>
    <property type="match status" value="1"/>
</dbReference>
<dbReference type="Gene3D" id="3.30.428.10">
    <property type="entry name" value="HIT-like"/>
    <property type="match status" value="1"/>
</dbReference>
<accession>A0A4T0F3Y2</accession>
<evidence type="ECO:0000256" key="3">
    <source>
        <dbReference type="ARBA" id="ARBA00022723"/>
    </source>
</evidence>
<evidence type="ECO:0000313" key="11">
    <source>
        <dbReference type="Proteomes" id="UP000306954"/>
    </source>
</evidence>
<protein>
    <recommendedName>
        <fullName evidence="9">RING-type domain-containing protein</fullName>
    </recommendedName>
</protein>
<dbReference type="Gene3D" id="1.20.120.1750">
    <property type="match status" value="1"/>
</dbReference>
<reference evidence="10 11" key="1">
    <citation type="submission" date="2019-03" db="EMBL/GenBank/DDBJ databases">
        <title>Sequencing 23 genomes of Wallemia ichthyophaga.</title>
        <authorList>
            <person name="Gostincar C."/>
        </authorList>
    </citation>
    <scope>NUCLEOTIDE SEQUENCE [LARGE SCALE GENOMIC DNA]</scope>
    <source>
        <strain evidence="10 11">EXF-8621</strain>
    </source>
</reference>
<dbReference type="CDD" id="cd20341">
    <property type="entry name" value="BRcat_RBR_RNF14"/>
    <property type="match status" value="1"/>
</dbReference>
<dbReference type="AlphaFoldDB" id="A0A4T0F3Y2"/>
<dbReference type="InterPro" id="IPR040194">
    <property type="entry name" value="Cwf19-like"/>
</dbReference>
<evidence type="ECO:0000256" key="5">
    <source>
        <dbReference type="ARBA" id="ARBA00022771"/>
    </source>
</evidence>
<evidence type="ECO:0000259" key="9">
    <source>
        <dbReference type="PROSITE" id="PS51873"/>
    </source>
</evidence>
<dbReference type="Pfam" id="PF04676">
    <property type="entry name" value="CwfJ_C_2"/>
    <property type="match status" value="1"/>
</dbReference>
<dbReference type="InterPro" id="IPR036265">
    <property type="entry name" value="HIT-like_sf"/>
</dbReference>
<evidence type="ECO:0000256" key="7">
    <source>
        <dbReference type="ARBA" id="ARBA00022833"/>
    </source>
</evidence>
<dbReference type="InterPro" id="IPR044066">
    <property type="entry name" value="TRIAD_supradom"/>
</dbReference>
<dbReference type="GO" id="GO:0008270">
    <property type="term" value="F:zinc ion binding"/>
    <property type="evidence" value="ECO:0007669"/>
    <property type="project" value="UniProtKB-KW"/>
</dbReference>
<evidence type="ECO:0000256" key="6">
    <source>
        <dbReference type="ARBA" id="ARBA00022786"/>
    </source>
</evidence>
<dbReference type="Gene3D" id="3.30.40.10">
    <property type="entry name" value="Zinc/RING finger domain, C3HC4 (zinc finger)"/>
    <property type="match status" value="1"/>
</dbReference>
<dbReference type="InterPro" id="IPR006767">
    <property type="entry name" value="Cwf19-like_C_dom-2"/>
</dbReference>
<dbReference type="SUPFAM" id="SSF57850">
    <property type="entry name" value="RING/U-box"/>
    <property type="match status" value="2"/>
</dbReference>
<evidence type="ECO:0000313" key="10">
    <source>
        <dbReference type="EMBL" id="TIB11392.1"/>
    </source>
</evidence>
<dbReference type="InterPro" id="IPR002867">
    <property type="entry name" value="IBR_dom"/>
</dbReference>
<name>A0A4T0F3Y2_WALIC</name>
<dbReference type="EMBL" id="SPOF01000024">
    <property type="protein sequence ID" value="TIB11392.1"/>
    <property type="molecule type" value="Genomic_DNA"/>
</dbReference>
<feature type="region of interest" description="Disordered" evidence="8">
    <location>
        <begin position="271"/>
        <end position="306"/>
    </location>
</feature>
<proteinExistence type="predicted"/>
<keyword evidence="5" id="KW-0863">Zinc-finger</keyword>
<dbReference type="Pfam" id="PF04677">
    <property type="entry name" value="CwfJ_C_1"/>
    <property type="match status" value="1"/>
</dbReference>
<comment type="caution">
    <text evidence="10">The sequence shown here is derived from an EMBL/GenBank/DDBJ whole genome shotgun (WGS) entry which is preliminary data.</text>
</comment>
<evidence type="ECO:0000256" key="2">
    <source>
        <dbReference type="ARBA" id="ARBA00022679"/>
    </source>
</evidence>
<dbReference type="PANTHER" id="PTHR12072:SF4">
    <property type="entry name" value="CWF19-LIKE PROTEIN 1"/>
    <property type="match status" value="1"/>
</dbReference>
<organism evidence="10 11">
    <name type="scientific">Wallemia ichthyophaga</name>
    <dbReference type="NCBI Taxonomy" id="245174"/>
    <lineage>
        <taxon>Eukaryota</taxon>
        <taxon>Fungi</taxon>
        <taxon>Dikarya</taxon>
        <taxon>Basidiomycota</taxon>
        <taxon>Wallemiomycotina</taxon>
        <taxon>Wallemiomycetes</taxon>
        <taxon>Wallemiales</taxon>
        <taxon>Wallemiaceae</taxon>
        <taxon>Wallemia</taxon>
    </lineage>
</organism>
<keyword evidence="7" id="KW-0862">Zinc</keyword>
<dbReference type="InterPro" id="IPR047548">
    <property type="entry name" value="Rcat_RBR_RNF14"/>
</dbReference>
<keyword evidence="2" id="KW-0808">Transferase</keyword>
<keyword evidence="4" id="KW-0677">Repeat</keyword>
<comment type="pathway">
    <text evidence="1">Protein modification; protein ubiquitination.</text>
</comment>
<keyword evidence="6" id="KW-0833">Ubl conjugation pathway</keyword>
<evidence type="ECO:0000256" key="1">
    <source>
        <dbReference type="ARBA" id="ARBA00004906"/>
    </source>
</evidence>
<evidence type="ECO:0000256" key="8">
    <source>
        <dbReference type="SAM" id="MobiDB-lite"/>
    </source>
</evidence>
<sequence>MSVESTKVLVIGPPSTSIHALFDKIAALTSKHNFNLTLVAGDLFESANDDEIDAVINGSLNPPIDVYYTLGRQPPHASLLDKLDNGGGAIAQRVFMLAKSSVLTTRSGLRIGAFGGVHDTSTLVEGDQHDNNSPAITQTTLNSFTEFFDPRRNTSDSSSLAAARAHAKSLSNANLDILLTHSWPSSITLLSNKPLPNLAAHPPAHSWGSSAVTSAVSYSTPKYVFSGGQRVFWEREPFVSPNGLSTRFISLGQFGNTQKQRSFYAFSITPRGHSKEDVPPASTSSPLPALTQVQKRSAEEEGKESGNSYIFAQQASAYDEASKRGKKNKRHQGEISQDECWFCLSNPRVTKHLIVSIGEECYITLPKGQLIDPATSAVPGGGHVLIIPISHYPNLFSLPADIAQRVQSELLDWRDALARCYAKYNSSLVSYELGRYWSRGGHAHIQAVPIPNEIISALGAHLTNEGVAQGVEWESDPQKALDELEDGQSYLRVDLPNGGKFVHLIRPAPFNQQFARLALASFLDIPQRADWRNCTLPDEQETDIANDFRNAFKHFEGGKKEIEIVNAIYGEGSATKDNGNIRLRTSISVDSGITLRTRLDNQSVKLNVGQLPPTSVTFTLDGSSSPTPMLSHIEAVAGTAGNKAELERLIREESEEGEGELLRTMHVLHAYPPASIQVEDTHALATLAATLRAYNRTHAATVFAESSYDCPICLRRRKGVHGAEMPCGCAVCAACLRDMTELHVREGSLDSLICPSPTCTLPIPDATILEVSGESVHQRVVYLRQKKAAEDDPRTVYCPLCHTPVARPPENALVGDSESDEGAQRLRVCPQCSFAFCCYCRRTYHGPVAACPVSTTLHYVRAYAHALEQSNSRDQLALESRYGRKYLQRLLADFLESEASRRTIENTAQACPHCAVRTEKSSGCNHMSCRCGTHFCFLCGGRLVPSNPYPHFNTPGTYCFQKLFDGLLQNQDGAQVEQDNPYNDIAYHNGFDDDDVLGLDLQLAIMQIAHEHMQ</sequence>
<dbReference type="Pfam" id="PF26200">
    <property type="entry name" value="Rcat_RNF216"/>
    <property type="match status" value="1"/>
</dbReference>
<dbReference type="Proteomes" id="UP000306954">
    <property type="component" value="Unassembled WGS sequence"/>
</dbReference>
<dbReference type="GO" id="GO:0071014">
    <property type="term" value="C:post-mRNA release spliceosomal complex"/>
    <property type="evidence" value="ECO:0007669"/>
    <property type="project" value="TreeGrafter"/>
</dbReference>
<dbReference type="InterPro" id="IPR006768">
    <property type="entry name" value="Cwf19-like_C_dom-1"/>
</dbReference>
<dbReference type="SMART" id="SM00647">
    <property type="entry name" value="IBR"/>
    <property type="match status" value="2"/>
</dbReference>
<dbReference type="InterPro" id="IPR013083">
    <property type="entry name" value="Znf_RING/FYVE/PHD"/>
</dbReference>
<feature type="compositionally biased region" description="Low complexity" evidence="8">
    <location>
        <begin position="279"/>
        <end position="291"/>
    </location>
</feature>
<evidence type="ECO:0000256" key="4">
    <source>
        <dbReference type="ARBA" id="ARBA00022737"/>
    </source>
</evidence>
<dbReference type="GO" id="GO:0016740">
    <property type="term" value="F:transferase activity"/>
    <property type="evidence" value="ECO:0007669"/>
    <property type="project" value="UniProtKB-KW"/>
</dbReference>
<dbReference type="CDD" id="cd20354">
    <property type="entry name" value="Rcat_RBR_RNF14"/>
    <property type="match status" value="1"/>
</dbReference>
<gene>
    <name evidence="10" type="ORF">E3P90_02449</name>
</gene>
<dbReference type="GO" id="GO:0000398">
    <property type="term" value="P:mRNA splicing, via spliceosome"/>
    <property type="evidence" value="ECO:0007669"/>
    <property type="project" value="TreeGrafter"/>
</dbReference>
<keyword evidence="3" id="KW-0479">Metal-binding</keyword>
<dbReference type="SUPFAM" id="SSF54197">
    <property type="entry name" value="HIT-like"/>
    <property type="match status" value="1"/>
</dbReference>
<feature type="domain" description="RING-type" evidence="9">
    <location>
        <begin position="706"/>
        <end position="963"/>
    </location>
</feature>
<dbReference type="Pfam" id="PF01485">
    <property type="entry name" value="IBR"/>
    <property type="match status" value="1"/>
</dbReference>